<name>A0AA40FSQ8_9HYME</name>
<dbReference type="Pfam" id="PF08393">
    <property type="entry name" value="DHC_N2"/>
    <property type="match status" value="1"/>
</dbReference>
<accession>A0AA40FSQ8</accession>
<protein>
    <recommendedName>
        <fullName evidence="1">Dynein heavy chain linker domain-containing protein</fullName>
    </recommendedName>
</protein>
<dbReference type="EMBL" id="JAHYIQ010000017">
    <property type="protein sequence ID" value="KAK1124658.1"/>
    <property type="molecule type" value="Genomic_DNA"/>
</dbReference>
<sequence>MTSEWDEVLFTIMLYKDSGVNILTQLDDIHALLEDHIVKVEAMRGSAFVKLIEEEVKNFYVLLLRIQSTIDEWAKVEVSEFLCNWPHNFYIFARSRFKYNGCICCPSLRAKIS</sequence>
<evidence type="ECO:0000259" key="1">
    <source>
        <dbReference type="Pfam" id="PF08393"/>
    </source>
</evidence>
<dbReference type="PANTHER" id="PTHR22878:SF70">
    <property type="entry name" value="DYNEIN HEAVY CHAIN 2, AXONEMAL"/>
    <property type="match status" value="1"/>
</dbReference>
<dbReference type="Proteomes" id="UP001177670">
    <property type="component" value="Unassembled WGS sequence"/>
</dbReference>
<organism evidence="2 3">
    <name type="scientific">Melipona bicolor</name>
    <dbReference type="NCBI Taxonomy" id="60889"/>
    <lineage>
        <taxon>Eukaryota</taxon>
        <taxon>Metazoa</taxon>
        <taxon>Ecdysozoa</taxon>
        <taxon>Arthropoda</taxon>
        <taxon>Hexapoda</taxon>
        <taxon>Insecta</taxon>
        <taxon>Pterygota</taxon>
        <taxon>Neoptera</taxon>
        <taxon>Endopterygota</taxon>
        <taxon>Hymenoptera</taxon>
        <taxon>Apocrita</taxon>
        <taxon>Aculeata</taxon>
        <taxon>Apoidea</taxon>
        <taxon>Anthophila</taxon>
        <taxon>Apidae</taxon>
        <taxon>Melipona</taxon>
    </lineage>
</organism>
<feature type="domain" description="Dynein heavy chain linker" evidence="1">
    <location>
        <begin position="1"/>
        <end position="77"/>
    </location>
</feature>
<dbReference type="Gene3D" id="1.20.140.100">
    <property type="entry name" value="Dynein heavy chain, N-terminal domain 2"/>
    <property type="match status" value="1"/>
</dbReference>
<gene>
    <name evidence="2" type="ORF">K0M31_006030</name>
</gene>
<keyword evidence="3" id="KW-1185">Reference proteome</keyword>
<dbReference type="PANTHER" id="PTHR22878">
    <property type="entry name" value="DYNEIN HEAVY CHAIN 6, AXONEMAL-LIKE-RELATED"/>
    <property type="match status" value="1"/>
</dbReference>
<dbReference type="GO" id="GO:0007018">
    <property type="term" value="P:microtubule-based movement"/>
    <property type="evidence" value="ECO:0007669"/>
    <property type="project" value="InterPro"/>
</dbReference>
<dbReference type="GO" id="GO:0045505">
    <property type="term" value="F:dynein intermediate chain binding"/>
    <property type="evidence" value="ECO:0007669"/>
    <property type="project" value="InterPro"/>
</dbReference>
<evidence type="ECO:0000313" key="2">
    <source>
        <dbReference type="EMBL" id="KAK1124658.1"/>
    </source>
</evidence>
<dbReference type="AlphaFoldDB" id="A0AA40FSQ8"/>
<dbReference type="InterPro" id="IPR013602">
    <property type="entry name" value="Dynein_heavy_linker"/>
</dbReference>
<reference evidence="2" key="1">
    <citation type="submission" date="2021-10" db="EMBL/GenBank/DDBJ databases">
        <title>Melipona bicolor Genome sequencing and assembly.</title>
        <authorList>
            <person name="Araujo N.S."/>
            <person name="Arias M.C."/>
        </authorList>
    </citation>
    <scope>NUCLEOTIDE SEQUENCE</scope>
    <source>
        <strain evidence="2">USP_2M_L1-L4_2017</strain>
        <tissue evidence="2">Whole body</tissue>
    </source>
</reference>
<dbReference type="GO" id="GO:0030286">
    <property type="term" value="C:dynein complex"/>
    <property type="evidence" value="ECO:0007669"/>
    <property type="project" value="InterPro"/>
</dbReference>
<evidence type="ECO:0000313" key="3">
    <source>
        <dbReference type="Proteomes" id="UP001177670"/>
    </source>
</evidence>
<comment type="caution">
    <text evidence="2">The sequence shown here is derived from an EMBL/GenBank/DDBJ whole genome shotgun (WGS) entry which is preliminary data.</text>
</comment>
<dbReference type="InterPro" id="IPR026983">
    <property type="entry name" value="DHC"/>
</dbReference>
<dbReference type="GO" id="GO:0051959">
    <property type="term" value="F:dynein light intermediate chain binding"/>
    <property type="evidence" value="ECO:0007669"/>
    <property type="project" value="InterPro"/>
</dbReference>
<proteinExistence type="predicted"/>
<dbReference type="InterPro" id="IPR042222">
    <property type="entry name" value="Dynein_2_N"/>
</dbReference>